<dbReference type="Gene3D" id="3.40.50.2000">
    <property type="entry name" value="Glycogen Phosphorylase B"/>
    <property type="match status" value="2"/>
</dbReference>
<dbReference type="Pfam" id="PF00534">
    <property type="entry name" value="Glycos_transf_1"/>
    <property type="match status" value="1"/>
</dbReference>
<dbReference type="AlphaFoldDB" id="A0A2G4R2L3"/>
<evidence type="ECO:0000256" key="1">
    <source>
        <dbReference type="ARBA" id="ARBA00022679"/>
    </source>
</evidence>
<dbReference type="InterPro" id="IPR036412">
    <property type="entry name" value="HAD-like_sf"/>
</dbReference>
<accession>A0A2G4R2L3</accession>
<dbReference type="Proteomes" id="UP000237472">
    <property type="component" value="Unassembled WGS sequence"/>
</dbReference>
<dbReference type="EMBL" id="LDWY01000050">
    <property type="protein sequence ID" value="PHY90809.1"/>
    <property type="molecule type" value="Genomic_DNA"/>
</dbReference>
<dbReference type="InterPro" id="IPR023214">
    <property type="entry name" value="HAD_sf"/>
</dbReference>
<proteinExistence type="predicted"/>
<name>A0A2G4R2L3_9BACT</name>
<dbReference type="GO" id="GO:0016757">
    <property type="term" value="F:glycosyltransferase activity"/>
    <property type="evidence" value="ECO:0007669"/>
    <property type="project" value="InterPro"/>
</dbReference>
<dbReference type="InterPro" id="IPR001296">
    <property type="entry name" value="Glyco_trans_1"/>
</dbReference>
<dbReference type="RefSeq" id="WP_180753186.1">
    <property type="nucleotide sequence ID" value="NZ_LDWY01000050.1"/>
</dbReference>
<dbReference type="SUPFAM" id="SSF56784">
    <property type="entry name" value="HAD-like"/>
    <property type="match status" value="1"/>
</dbReference>
<comment type="caution">
    <text evidence="3">The sequence shown here is derived from an EMBL/GenBank/DDBJ whole genome shotgun (WGS) entry which is preliminary data.</text>
</comment>
<dbReference type="CDD" id="cd03801">
    <property type="entry name" value="GT4_PimA-like"/>
    <property type="match status" value="1"/>
</dbReference>
<dbReference type="PANTHER" id="PTHR46401:SF2">
    <property type="entry name" value="GLYCOSYLTRANSFERASE WBBK-RELATED"/>
    <property type="match status" value="1"/>
</dbReference>
<feature type="domain" description="Glycosyl transferase family 1" evidence="2">
    <location>
        <begin position="167"/>
        <end position="334"/>
    </location>
</feature>
<gene>
    <name evidence="3" type="ORF">AA994_04250</name>
</gene>
<keyword evidence="1 3" id="KW-0808">Transferase</keyword>
<organism evidence="3 4">
    <name type="scientific">Campylobacter vulpis</name>
    <dbReference type="NCBI Taxonomy" id="1655500"/>
    <lineage>
        <taxon>Bacteria</taxon>
        <taxon>Pseudomonadati</taxon>
        <taxon>Campylobacterota</taxon>
        <taxon>Epsilonproteobacteria</taxon>
        <taxon>Campylobacterales</taxon>
        <taxon>Campylobacteraceae</taxon>
        <taxon>Campylobacter</taxon>
    </lineage>
</organism>
<dbReference type="Gene3D" id="3.40.50.1000">
    <property type="entry name" value="HAD superfamily/HAD-like"/>
    <property type="match status" value="1"/>
</dbReference>
<evidence type="ECO:0000259" key="2">
    <source>
        <dbReference type="Pfam" id="PF00534"/>
    </source>
</evidence>
<dbReference type="PANTHER" id="PTHR46401">
    <property type="entry name" value="GLYCOSYLTRANSFERASE WBBK-RELATED"/>
    <property type="match status" value="1"/>
</dbReference>
<evidence type="ECO:0000313" key="4">
    <source>
        <dbReference type="Proteomes" id="UP000237472"/>
    </source>
</evidence>
<dbReference type="SUPFAM" id="SSF53756">
    <property type="entry name" value="UDP-Glycosyltransferase/glycogen phosphorylase"/>
    <property type="match status" value="1"/>
</dbReference>
<dbReference type="GO" id="GO:0009103">
    <property type="term" value="P:lipopolysaccharide biosynthetic process"/>
    <property type="evidence" value="ECO:0007669"/>
    <property type="project" value="TreeGrafter"/>
</dbReference>
<protein>
    <submittedName>
        <fullName evidence="3">Sugar transferase</fullName>
    </submittedName>
</protein>
<sequence>MNKNKILLITPELEYTGALNSFKRMCQTLLKNGFNVDVWSYEFGPFIEELDVLGILTECISESEISQEWVEKRIFKYNLVIANTVVVYKAVEFIQEFLPVVWYVREAENLPNFFWIPQRKTALENAKKIYVVSEYARDFIVKNYNQNVEVLHNYVDDVFGIEGCYIKDKNSKQDGKLRFLALGTIEERKGYDVLIDAFISLPKEIREQCELHFAGRLWEGAKHFYPKLLKQIKPYKNIFYHGELRDKKSIYKLLVQSDVVVVASRDESCSLVALEGAMMARVLILSQNIGAKYILNENNGICVKTGCADALKDAFIRLFKNKDRLDAMGREARKAYLDTSTYEIYAKNFMSVIEKELASNSYLYRVENGDYQLYSFDVFDTLIMRKVAEPKAIFALMQERIKELDFPLVLKENFAKLRAETEGYYYYNVCKKNFMDVRFEEIYDLLALNFSLSSKQKEILMNLEIEVERESFIPIEKNIKLLEKVVEMQKNPILVSDMYFNAEQIRQFLLPFSKAFTDIFIYVSSEYRKKKNNGALFKMIMRQRKVKPRFWLHFGDNFLIDCIEAKKLGINFHYYENDLLSYEKFAIQNANSLNVQKMLAKARNFRVQNKLSSLEELGACFGAFLFLPYVYYVLQQAVQNEVKILYFIARDGFILQKICEKIIQKENLNIQTKYIYGSRFVWRKPFEEKNEEKINLMKAYLNQELNINEKFAFVEVAGSGVTLDKVVECMEVDLKHLFYGTFYLHRSEFGSTKGIFMLPNIYQSAFKIEFFCRSLEGQVLAYEGESGKIIPICCEFEGIALEEFGYGFYIDALLKFVDFILKDSNYENFLIDFTLSAEYLKYLASENIDKNFIELVGSVPFALDELYKDSKCNVVAKRFFVPKEIVKEHWATFPWSILRSHHSVKGIYDKKVCEKISVGAVDRVQNHLSYKLGNVLLCNVKNPFGIIKLIFLIPMLVMIHKEEKKMANYSLNNLPMEYYDDYEEALKIQNFFSYQLGSLLIRSGKKYNIFCIFVLPYQIIKLYQKKVRKND</sequence>
<dbReference type="Gene3D" id="1.10.150.520">
    <property type="match status" value="1"/>
</dbReference>
<evidence type="ECO:0000313" key="3">
    <source>
        <dbReference type="EMBL" id="PHY90809.1"/>
    </source>
</evidence>
<reference evidence="4" key="1">
    <citation type="submission" date="2015-06" db="EMBL/GenBank/DDBJ databases">
        <authorList>
            <person name="Parisi A."/>
            <person name="Chiara M."/>
            <person name="Florio D."/>
            <person name="Miccolupo A."/>
            <person name="Manzari C."/>
            <person name="Mion D."/>
            <person name="Caruso M."/>
            <person name="D'erchia A.M."/>
            <person name="Zanoni R."/>
        </authorList>
    </citation>
    <scope>NUCLEOTIDE SEQUENCE [LARGE SCALE GENOMIC DNA]</scope>
    <source>
        <strain evidence="4">73/13</strain>
    </source>
</reference>